<evidence type="ECO:0000256" key="8">
    <source>
        <dbReference type="SAM" id="MobiDB-lite"/>
    </source>
</evidence>
<dbReference type="FunFam" id="3.40.50.410:FF:000024">
    <property type="entry name" value="Anthrax toxin receptor"/>
    <property type="match status" value="1"/>
</dbReference>
<keyword evidence="13" id="KW-1185">Reference proteome</keyword>
<dbReference type="Gene3D" id="3.40.50.410">
    <property type="entry name" value="von Willebrand factor, type A domain"/>
    <property type="match status" value="1"/>
</dbReference>
<feature type="compositionally biased region" description="Basic residues" evidence="8">
    <location>
        <begin position="364"/>
        <end position="375"/>
    </location>
</feature>
<comment type="subcellular location">
    <subcellularLocation>
        <location evidence="1">Membrane</location>
        <topology evidence="1">Single-pass type I membrane protein</topology>
    </subcellularLocation>
</comment>
<dbReference type="GO" id="GO:0016020">
    <property type="term" value="C:membrane"/>
    <property type="evidence" value="ECO:0007669"/>
    <property type="project" value="UniProtKB-SubCell"/>
</dbReference>
<keyword evidence="6 9" id="KW-1133">Transmembrane helix</keyword>
<dbReference type="GO" id="GO:0046872">
    <property type="term" value="F:metal ion binding"/>
    <property type="evidence" value="ECO:0007669"/>
    <property type="project" value="UniProtKB-KW"/>
</dbReference>
<sequence length="409" mass="45157">MNDKTPHRIKVQWTLTAVTAGTLVLILFACSCHAEEASCSGAYDLYFVLDRSGSVADNWVEIYSFVKSLTDRFVSSKMRVSFIVFSSKARVMLPLTGVRSEIEEGLERLRNVIPAGETYMHTGITEANNQIKGQNTKSSSIIVALTDGKLDIYVHELTVKEANEARQYGARVYCVGVKDFDEQQLADVADSKAQVFPVKDGFHALRGIVNSILKQSCTEILTVEPSSVCFNQSFDIVLRGNGFSGGNNNEGVVCSFIVGQKTYNQKPSTVRNDYLLCPAPVMQQEFGQSMEVLISVNHGKSFISSSFTINASSCSDGSVVAIVFLVLLILAALAAAWWLWPLCCTVVIKDPLLHPQHGPLLQSQKRRIHSPRRSGPRWMPRTTEEGELEASNAWRCVGERKVPQKKGRG</sequence>
<evidence type="ECO:0000256" key="5">
    <source>
        <dbReference type="ARBA" id="ARBA00022729"/>
    </source>
</evidence>
<dbReference type="PANTHER" id="PTHR16059">
    <property type="entry name" value="ANTHRAX TOXIN RECEPTOR"/>
    <property type="match status" value="1"/>
</dbReference>
<feature type="chain" id="PRO_5044821745" description="VWFA domain-containing protein" evidence="10">
    <location>
        <begin position="35"/>
        <end position="409"/>
    </location>
</feature>
<dbReference type="PROSITE" id="PS50234">
    <property type="entry name" value="VWFA"/>
    <property type="match status" value="1"/>
</dbReference>
<gene>
    <name evidence="12" type="ORF">UPYG_G00190920</name>
</gene>
<evidence type="ECO:0000256" key="10">
    <source>
        <dbReference type="SAM" id="SignalP"/>
    </source>
</evidence>
<name>A0ABD0XBC5_UMBPY</name>
<dbReference type="InterPro" id="IPR008400">
    <property type="entry name" value="Anthrax_toxin_rcpt_extracel"/>
</dbReference>
<protein>
    <recommendedName>
        <fullName evidence="11">VWFA domain-containing protein</fullName>
    </recommendedName>
</protein>
<evidence type="ECO:0000256" key="7">
    <source>
        <dbReference type="ARBA" id="ARBA00023136"/>
    </source>
</evidence>
<feature type="domain" description="VWFA" evidence="11">
    <location>
        <begin position="44"/>
        <end position="212"/>
    </location>
</feature>
<evidence type="ECO:0000256" key="6">
    <source>
        <dbReference type="ARBA" id="ARBA00022989"/>
    </source>
</evidence>
<dbReference type="AlphaFoldDB" id="A0ABD0XBC5"/>
<evidence type="ECO:0000313" key="12">
    <source>
        <dbReference type="EMBL" id="KAL0979871.1"/>
    </source>
</evidence>
<dbReference type="SMART" id="SM00327">
    <property type="entry name" value="VWA"/>
    <property type="match status" value="1"/>
</dbReference>
<feature type="region of interest" description="Disordered" evidence="8">
    <location>
        <begin position="363"/>
        <end position="390"/>
    </location>
</feature>
<evidence type="ECO:0000256" key="2">
    <source>
        <dbReference type="ARBA" id="ARBA00008095"/>
    </source>
</evidence>
<evidence type="ECO:0000256" key="9">
    <source>
        <dbReference type="SAM" id="Phobius"/>
    </source>
</evidence>
<dbReference type="Pfam" id="PF00092">
    <property type="entry name" value="VWA"/>
    <property type="match status" value="1"/>
</dbReference>
<evidence type="ECO:0000256" key="4">
    <source>
        <dbReference type="ARBA" id="ARBA00022723"/>
    </source>
</evidence>
<feature type="signal peptide" evidence="10">
    <location>
        <begin position="1"/>
        <end position="34"/>
    </location>
</feature>
<dbReference type="InterPro" id="IPR002035">
    <property type="entry name" value="VWF_A"/>
</dbReference>
<accession>A0ABD0XBC5</accession>
<keyword evidence="7 9" id="KW-0472">Membrane</keyword>
<proteinExistence type="inferred from homology"/>
<reference evidence="12 13" key="1">
    <citation type="submission" date="2024-06" db="EMBL/GenBank/DDBJ databases">
        <authorList>
            <person name="Pan Q."/>
            <person name="Wen M."/>
            <person name="Jouanno E."/>
            <person name="Zahm M."/>
            <person name="Klopp C."/>
            <person name="Cabau C."/>
            <person name="Louis A."/>
            <person name="Berthelot C."/>
            <person name="Parey E."/>
            <person name="Roest Crollius H."/>
            <person name="Montfort J."/>
            <person name="Robinson-Rechavi M."/>
            <person name="Bouchez O."/>
            <person name="Lampietro C."/>
            <person name="Lopez Roques C."/>
            <person name="Donnadieu C."/>
            <person name="Postlethwait J."/>
            <person name="Bobe J."/>
            <person name="Verreycken H."/>
            <person name="Guiguen Y."/>
        </authorList>
    </citation>
    <scope>NUCLEOTIDE SEQUENCE [LARGE SCALE GENOMIC DNA]</scope>
    <source>
        <strain evidence="12">Up_M1</strain>
        <tissue evidence="12">Testis</tissue>
    </source>
</reference>
<feature type="transmembrane region" description="Helical" evidence="9">
    <location>
        <begin position="319"/>
        <end position="340"/>
    </location>
</feature>
<dbReference type="InterPro" id="IPR036465">
    <property type="entry name" value="vWFA_dom_sf"/>
</dbReference>
<dbReference type="EMBL" id="JAGEUA010000005">
    <property type="protein sequence ID" value="KAL0979871.1"/>
    <property type="molecule type" value="Genomic_DNA"/>
</dbReference>
<comment type="similarity">
    <text evidence="2">Belongs to the ATR family.</text>
</comment>
<keyword evidence="4" id="KW-0479">Metal-binding</keyword>
<dbReference type="SUPFAM" id="SSF53300">
    <property type="entry name" value="vWA-like"/>
    <property type="match status" value="1"/>
</dbReference>
<evidence type="ECO:0000256" key="3">
    <source>
        <dbReference type="ARBA" id="ARBA00022692"/>
    </source>
</evidence>
<comment type="caution">
    <text evidence="12">The sequence shown here is derived from an EMBL/GenBank/DDBJ whole genome shotgun (WGS) entry which is preliminary data.</text>
</comment>
<evidence type="ECO:0000313" key="13">
    <source>
        <dbReference type="Proteomes" id="UP001557470"/>
    </source>
</evidence>
<organism evidence="12 13">
    <name type="scientific">Umbra pygmaea</name>
    <name type="common">Eastern mudminnow</name>
    <dbReference type="NCBI Taxonomy" id="75934"/>
    <lineage>
        <taxon>Eukaryota</taxon>
        <taxon>Metazoa</taxon>
        <taxon>Chordata</taxon>
        <taxon>Craniata</taxon>
        <taxon>Vertebrata</taxon>
        <taxon>Euteleostomi</taxon>
        <taxon>Actinopterygii</taxon>
        <taxon>Neopterygii</taxon>
        <taxon>Teleostei</taxon>
        <taxon>Protacanthopterygii</taxon>
        <taxon>Esociformes</taxon>
        <taxon>Umbridae</taxon>
        <taxon>Umbra</taxon>
    </lineage>
</organism>
<dbReference type="Proteomes" id="UP001557470">
    <property type="component" value="Unassembled WGS sequence"/>
</dbReference>
<keyword evidence="3 9" id="KW-0812">Transmembrane</keyword>
<keyword evidence="5 10" id="KW-0732">Signal</keyword>
<dbReference type="Pfam" id="PF05587">
    <property type="entry name" value="Anth_Ig"/>
    <property type="match status" value="1"/>
</dbReference>
<dbReference type="PROSITE" id="PS51257">
    <property type="entry name" value="PROKAR_LIPOPROTEIN"/>
    <property type="match status" value="1"/>
</dbReference>
<dbReference type="PANTHER" id="PTHR16059:SF13">
    <property type="entry name" value="ANTHRAX TOXIN RECEPTOR 2"/>
    <property type="match status" value="1"/>
</dbReference>
<evidence type="ECO:0000259" key="11">
    <source>
        <dbReference type="PROSITE" id="PS50234"/>
    </source>
</evidence>
<evidence type="ECO:0000256" key="1">
    <source>
        <dbReference type="ARBA" id="ARBA00004479"/>
    </source>
</evidence>